<dbReference type="PANTHER" id="PTHR47338">
    <property type="entry name" value="ZN(II)2CYS6 TRANSCRIPTION FACTOR (EUROFUNG)-RELATED"/>
    <property type="match status" value="1"/>
</dbReference>
<feature type="compositionally biased region" description="Low complexity" evidence="6">
    <location>
        <begin position="173"/>
        <end position="198"/>
    </location>
</feature>
<name>A0A086TIB5_HAPC1</name>
<accession>A0A086TIB5</accession>
<dbReference type="SMART" id="SM00066">
    <property type="entry name" value="GAL4"/>
    <property type="match status" value="2"/>
</dbReference>
<dbReference type="Gene3D" id="4.10.240.10">
    <property type="entry name" value="Zn(2)-C6 fungal-type DNA-binding domain"/>
    <property type="match status" value="2"/>
</dbReference>
<dbReference type="SUPFAM" id="SSF57701">
    <property type="entry name" value="Zn2/Cys6 DNA-binding domain"/>
    <property type="match status" value="2"/>
</dbReference>
<keyword evidence="2" id="KW-0479">Metal-binding</keyword>
<dbReference type="InterPro" id="IPR001138">
    <property type="entry name" value="Zn2Cys6_DnaBD"/>
</dbReference>
<organism evidence="8 9">
    <name type="scientific">Hapsidospora chrysogenum (strain ATCC 11550 / CBS 779.69 / DSM 880 / IAM 14645 / JCM 23072 / IMI 49137)</name>
    <name type="common">Acremonium chrysogenum</name>
    <dbReference type="NCBI Taxonomy" id="857340"/>
    <lineage>
        <taxon>Eukaryota</taxon>
        <taxon>Fungi</taxon>
        <taxon>Dikarya</taxon>
        <taxon>Ascomycota</taxon>
        <taxon>Pezizomycotina</taxon>
        <taxon>Sordariomycetes</taxon>
        <taxon>Hypocreomycetidae</taxon>
        <taxon>Hypocreales</taxon>
        <taxon>Bionectriaceae</taxon>
        <taxon>Hapsidospora</taxon>
    </lineage>
</organism>
<feature type="region of interest" description="Disordered" evidence="6">
    <location>
        <begin position="166"/>
        <end position="212"/>
    </location>
</feature>
<dbReference type="CDD" id="cd12148">
    <property type="entry name" value="fungal_TF_MHR"/>
    <property type="match status" value="1"/>
</dbReference>
<keyword evidence="4" id="KW-0804">Transcription</keyword>
<dbReference type="PANTHER" id="PTHR47338:SF7">
    <property type="entry name" value="ZN(II)2CYS6 TRANSCRIPTION FACTOR (EUROFUNG)"/>
    <property type="match status" value="1"/>
</dbReference>
<reference evidence="9" key="1">
    <citation type="journal article" date="2014" name="Genome Announc.">
        <title>Genome sequence and annotation of Acremonium chrysogenum, producer of the beta-lactam antibiotic cephalosporin C.</title>
        <authorList>
            <person name="Terfehr D."/>
            <person name="Dahlmann T.A."/>
            <person name="Specht T."/>
            <person name="Zadra I."/>
            <person name="Kuernsteiner H."/>
            <person name="Kueck U."/>
        </authorList>
    </citation>
    <scope>NUCLEOTIDE SEQUENCE [LARGE SCALE GENOMIC DNA]</scope>
    <source>
        <strain evidence="9">ATCC 11550 / CBS 779.69 / DSM 880 / IAM 14645 / JCM 23072 / IMI 49137</strain>
    </source>
</reference>
<dbReference type="Pfam" id="PF04082">
    <property type="entry name" value="Fungal_trans"/>
    <property type="match status" value="1"/>
</dbReference>
<keyword evidence="3" id="KW-0805">Transcription regulation</keyword>
<evidence type="ECO:0000313" key="8">
    <source>
        <dbReference type="EMBL" id="KFH49097.1"/>
    </source>
</evidence>
<comment type="caution">
    <text evidence="8">The sequence shown here is derived from an EMBL/GenBank/DDBJ whole genome shotgun (WGS) entry which is preliminary data.</text>
</comment>
<proteinExistence type="predicted"/>
<dbReference type="STRING" id="857340.A0A086TIB5"/>
<feature type="region of interest" description="Disordered" evidence="6">
    <location>
        <begin position="837"/>
        <end position="860"/>
    </location>
</feature>
<dbReference type="Pfam" id="PF00172">
    <property type="entry name" value="Zn_clus"/>
    <property type="match status" value="2"/>
</dbReference>
<evidence type="ECO:0000256" key="4">
    <source>
        <dbReference type="ARBA" id="ARBA00023163"/>
    </source>
</evidence>
<dbReference type="AlphaFoldDB" id="A0A086TIB5"/>
<protein>
    <submittedName>
        <fullName evidence="8">Putative transcriptional regulatory protein-like protein</fullName>
    </submittedName>
</protein>
<comment type="subcellular location">
    <subcellularLocation>
        <location evidence="1">Nucleus</location>
    </subcellularLocation>
</comment>
<dbReference type="CDD" id="cd00067">
    <property type="entry name" value="GAL4"/>
    <property type="match status" value="2"/>
</dbReference>
<feature type="region of interest" description="Disordered" evidence="6">
    <location>
        <begin position="729"/>
        <end position="750"/>
    </location>
</feature>
<evidence type="ECO:0000259" key="7">
    <source>
        <dbReference type="PROSITE" id="PS50048"/>
    </source>
</evidence>
<evidence type="ECO:0000256" key="1">
    <source>
        <dbReference type="ARBA" id="ARBA00004123"/>
    </source>
</evidence>
<dbReference type="InterPro" id="IPR036864">
    <property type="entry name" value="Zn2-C6_fun-type_DNA-bd_sf"/>
</dbReference>
<dbReference type="PROSITE" id="PS00463">
    <property type="entry name" value="ZN2_CY6_FUNGAL_1"/>
    <property type="match status" value="1"/>
</dbReference>
<dbReference type="GO" id="GO:0000981">
    <property type="term" value="F:DNA-binding transcription factor activity, RNA polymerase II-specific"/>
    <property type="evidence" value="ECO:0007669"/>
    <property type="project" value="InterPro"/>
</dbReference>
<dbReference type="InterPro" id="IPR050815">
    <property type="entry name" value="TF_fung"/>
</dbReference>
<evidence type="ECO:0000256" key="5">
    <source>
        <dbReference type="ARBA" id="ARBA00023242"/>
    </source>
</evidence>
<dbReference type="GO" id="GO:0006351">
    <property type="term" value="P:DNA-templated transcription"/>
    <property type="evidence" value="ECO:0007669"/>
    <property type="project" value="InterPro"/>
</dbReference>
<gene>
    <name evidence="8" type="ORF">ACRE_001120</name>
</gene>
<feature type="compositionally biased region" description="Polar residues" evidence="6">
    <location>
        <begin position="199"/>
        <end position="212"/>
    </location>
</feature>
<dbReference type="InterPro" id="IPR007219">
    <property type="entry name" value="XnlR_reg_dom"/>
</dbReference>
<dbReference type="GO" id="GO:0008270">
    <property type="term" value="F:zinc ion binding"/>
    <property type="evidence" value="ECO:0007669"/>
    <property type="project" value="InterPro"/>
</dbReference>
<dbReference type="GO" id="GO:0005634">
    <property type="term" value="C:nucleus"/>
    <property type="evidence" value="ECO:0007669"/>
    <property type="project" value="UniProtKB-SubCell"/>
</dbReference>
<dbReference type="OrthoDB" id="4685598at2759"/>
<evidence type="ECO:0000256" key="2">
    <source>
        <dbReference type="ARBA" id="ARBA00022723"/>
    </source>
</evidence>
<dbReference type="Proteomes" id="UP000029964">
    <property type="component" value="Unassembled WGS sequence"/>
</dbReference>
<evidence type="ECO:0000313" key="9">
    <source>
        <dbReference type="Proteomes" id="UP000029964"/>
    </source>
</evidence>
<evidence type="ECO:0000256" key="3">
    <source>
        <dbReference type="ARBA" id="ARBA00023015"/>
    </source>
</evidence>
<keyword evidence="9" id="KW-1185">Reference proteome</keyword>
<feature type="domain" description="Zn(2)-C6 fungal-type" evidence="7">
    <location>
        <begin position="56"/>
        <end position="89"/>
    </location>
</feature>
<feature type="region of interest" description="Disordered" evidence="6">
    <location>
        <begin position="1"/>
        <end position="47"/>
    </location>
</feature>
<dbReference type="GO" id="GO:0003677">
    <property type="term" value="F:DNA binding"/>
    <property type="evidence" value="ECO:0007669"/>
    <property type="project" value="InterPro"/>
</dbReference>
<dbReference type="HOGENOM" id="CLU_014949_0_0_1"/>
<feature type="domain" description="Zn(2)-C6 fungal-type" evidence="7">
    <location>
        <begin position="123"/>
        <end position="153"/>
    </location>
</feature>
<dbReference type="EMBL" id="JPKY01000001">
    <property type="protein sequence ID" value="KFH49097.1"/>
    <property type="molecule type" value="Genomic_DNA"/>
</dbReference>
<evidence type="ECO:0000256" key="6">
    <source>
        <dbReference type="SAM" id="MobiDB-lite"/>
    </source>
</evidence>
<sequence length="904" mass="99114">MDISPPGPDGSHQQLPLNPPPTVVESVHLQHPSDPQSEGTPPAKRRRTASAALSNCCRTCRLRKVKCTGNPGNNQPCSNCARLELVCPFVTASDVSAAEKISRVKPSNSLTEAGTLRKRAQRACSQCHSQKTKCSGDLPRCKRCEASGLNCEYTAAKRKFANVRINSQTSDDSPSPAAPKVATPTSPTKTASSIPSKSEQSANPANAGSTGNVTTGNFPLTIDVSVLTAQELLARKNFILKHLDAYFENIYWLPCMGFFHPETAYRQVYEGNFDPPTATAVCAITSFFISSRNAAEEFGMKCSEEVEFFIFRNLHKFTDRVLVPLCISLSFHFLKGSFAKVWQCFGVAARLMTGLQLNWDSSTRNKSFYQQELLRRIAWQIFIMDRLLAGGYEEYISCRAENMKIRLPAHENAFWENKPVITERLSDKSAKCNGIGLHGLNVRIVDLNHRIQAWTKKLATDPSLEPSKVMEEINKFQNELTRFHLSIPDDVRLGDQSIAKYISSPEKAGYVFLHTHLSVGHIDLYRYALPGILDYKKTDILRRLPPDFVVRSKKQAVAHALCTGRFCKAIQDEADRLPATGKPYLAGDCTIPHIATQSLRVFIIAMQHKIYDNLTEDTTAPLWRFQAPDESYIRSLIEDGLFRVAAPWSPLLRTCERADKSNHAMYDEFNKTQKFADQSGSFGFVGPKGAGGASSLPGPHYILEHANFGVVEQEKWTRAADAAAADRWFRGPAQPNEPSPYTPPEADFDSEYGPPGVPLLLAFARNLAIEQPGPEGGMYDDMDGDGSALTTERIWLSGGMGGPVDGQYLAVPGDAPNDGTGAMSMLPADPTMMFPPPPPPQAPPGTSVNAGPSAAVAHPPPPQFMPTQHGIFMDGYAPPQYADTRAPDSAASAAAYMQQHTGFG</sequence>
<keyword evidence="5" id="KW-0539">Nucleus</keyword>
<dbReference type="PROSITE" id="PS50048">
    <property type="entry name" value="ZN2_CY6_FUNGAL_2"/>
    <property type="match status" value="2"/>
</dbReference>